<keyword evidence="4" id="KW-0479">Metal-binding</keyword>
<gene>
    <name evidence="9" type="ORF">METZ01_LOCUS163757</name>
</gene>
<evidence type="ECO:0000256" key="1">
    <source>
        <dbReference type="ARBA" id="ARBA00001947"/>
    </source>
</evidence>
<evidence type="ECO:0000256" key="3">
    <source>
        <dbReference type="ARBA" id="ARBA00022670"/>
    </source>
</evidence>
<dbReference type="GO" id="GO:0008270">
    <property type="term" value="F:zinc ion binding"/>
    <property type="evidence" value="ECO:0007669"/>
    <property type="project" value="TreeGrafter"/>
</dbReference>
<dbReference type="Pfam" id="PF17900">
    <property type="entry name" value="Peptidase_M1_N"/>
    <property type="match status" value="1"/>
</dbReference>
<name>A0A382BCC1_9ZZZZ</name>
<dbReference type="InterPro" id="IPR001930">
    <property type="entry name" value="Peptidase_M1"/>
</dbReference>
<dbReference type="Gene3D" id="2.60.40.1730">
    <property type="entry name" value="tricorn interacting facor f3 domain"/>
    <property type="match status" value="1"/>
</dbReference>
<dbReference type="PANTHER" id="PTHR11533:SF174">
    <property type="entry name" value="PUROMYCIN-SENSITIVE AMINOPEPTIDASE-RELATED"/>
    <property type="match status" value="1"/>
</dbReference>
<dbReference type="InterPro" id="IPR034016">
    <property type="entry name" value="M1_APN-typ"/>
</dbReference>
<dbReference type="GO" id="GO:0016020">
    <property type="term" value="C:membrane"/>
    <property type="evidence" value="ECO:0007669"/>
    <property type="project" value="TreeGrafter"/>
</dbReference>
<evidence type="ECO:0000256" key="5">
    <source>
        <dbReference type="ARBA" id="ARBA00022801"/>
    </source>
</evidence>
<organism evidence="9">
    <name type="scientific">marine metagenome</name>
    <dbReference type="NCBI Taxonomy" id="408172"/>
    <lineage>
        <taxon>unclassified sequences</taxon>
        <taxon>metagenomes</taxon>
        <taxon>ecological metagenomes</taxon>
    </lineage>
</organism>
<evidence type="ECO:0000256" key="6">
    <source>
        <dbReference type="ARBA" id="ARBA00022833"/>
    </source>
</evidence>
<evidence type="ECO:0000256" key="2">
    <source>
        <dbReference type="ARBA" id="ARBA00010136"/>
    </source>
</evidence>
<keyword evidence="5" id="KW-0378">Hydrolase</keyword>
<reference evidence="9" key="1">
    <citation type="submission" date="2018-05" db="EMBL/GenBank/DDBJ databases">
        <authorList>
            <person name="Lanie J.A."/>
            <person name="Ng W.-L."/>
            <person name="Kazmierczak K.M."/>
            <person name="Andrzejewski T.M."/>
            <person name="Davidsen T.M."/>
            <person name="Wayne K.J."/>
            <person name="Tettelin H."/>
            <person name="Glass J.I."/>
            <person name="Rusch D."/>
            <person name="Podicherti R."/>
            <person name="Tsui H.-C.T."/>
            <person name="Winkler M.E."/>
        </authorList>
    </citation>
    <scope>NUCLEOTIDE SEQUENCE</scope>
</reference>
<keyword evidence="7" id="KW-0482">Metalloprotease</keyword>
<dbReference type="GO" id="GO:0043171">
    <property type="term" value="P:peptide catabolic process"/>
    <property type="evidence" value="ECO:0007669"/>
    <property type="project" value="TreeGrafter"/>
</dbReference>
<dbReference type="InterPro" id="IPR045357">
    <property type="entry name" value="Aminopeptidase_N-like_N"/>
</dbReference>
<evidence type="ECO:0000256" key="7">
    <source>
        <dbReference type="ARBA" id="ARBA00023049"/>
    </source>
</evidence>
<dbReference type="PRINTS" id="PR00756">
    <property type="entry name" value="ALADIPTASE"/>
</dbReference>
<dbReference type="GO" id="GO:0070006">
    <property type="term" value="F:metalloaminopeptidase activity"/>
    <property type="evidence" value="ECO:0007669"/>
    <property type="project" value="TreeGrafter"/>
</dbReference>
<feature type="non-terminal residue" evidence="9">
    <location>
        <position position="235"/>
    </location>
</feature>
<feature type="domain" description="Aminopeptidase N-like N-terminal" evidence="8">
    <location>
        <begin position="15"/>
        <end position="199"/>
    </location>
</feature>
<dbReference type="InterPro" id="IPR042097">
    <property type="entry name" value="Aminopeptidase_N-like_N_sf"/>
</dbReference>
<keyword evidence="6" id="KW-0862">Zinc</keyword>
<comment type="similarity">
    <text evidence="2">Belongs to the peptidase M1 family.</text>
</comment>
<dbReference type="CDD" id="cd09601">
    <property type="entry name" value="M1_APN-Q_like"/>
    <property type="match status" value="1"/>
</dbReference>
<dbReference type="SUPFAM" id="SSF63737">
    <property type="entry name" value="Leukotriene A4 hydrolase N-terminal domain"/>
    <property type="match status" value="1"/>
</dbReference>
<dbReference type="InterPro" id="IPR050344">
    <property type="entry name" value="Peptidase_M1_aminopeptidases"/>
</dbReference>
<comment type="cofactor">
    <cofactor evidence="1">
        <name>Zn(2+)</name>
        <dbReference type="ChEBI" id="CHEBI:29105"/>
    </cofactor>
</comment>
<dbReference type="EMBL" id="UINC01028966">
    <property type="protein sequence ID" value="SVB10903.1"/>
    <property type="molecule type" value="Genomic_DNA"/>
</dbReference>
<dbReference type="GO" id="GO:0042277">
    <property type="term" value="F:peptide binding"/>
    <property type="evidence" value="ECO:0007669"/>
    <property type="project" value="TreeGrafter"/>
</dbReference>
<dbReference type="GO" id="GO:0006508">
    <property type="term" value="P:proteolysis"/>
    <property type="evidence" value="ECO:0007669"/>
    <property type="project" value="UniProtKB-KW"/>
</dbReference>
<keyword evidence="3" id="KW-0645">Protease</keyword>
<accession>A0A382BCC1</accession>
<dbReference type="GO" id="GO:0005615">
    <property type="term" value="C:extracellular space"/>
    <property type="evidence" value="ECO:0007669"/>
    <property type="project" value="TreeGrafter"/>
</dbReference>
<evidence type="ECO:0000313" key="9">
    <source>
        <dbReference type="EMBL" id="SVB10903.1"/>
    </source>
</evidence>
<dbReference type="AlphaFoldDB" id="A0A382BCC1"/>
<dbReference type="PANTHER" id="PTHR11533">
    <property type="entry name" value="PROTEASE M1 ZINC METALLOPROTEASE"/>
    <property type="match status" value="1"/>
</dbReference>
<evidence type="ECO:0000259" key="8">
    <source>
        <dbReference type="Pfam" id="PF17900"/>
    </source>
</evidence>
<proteinExistence type="inferred from homology"/>
<dbReference type="GO" id="GO:0005737">
    <property type="term" value="C:cytoplasm"/>
    <property type="evidence" value="ECO:0007669"/>
    <property type="project" value="TreeGrafter"/>
</dbReference>
<evidence type="ECO:0000256" key="4">
    <source>
        <dbReference type="ARBA" id="ARBA00022723"/>
    </source>
</evidence>
<sequence length="235" mass="25924">MTTEKRLLLPQSVTPANYQVELEPNFETFTFNGKVIIKASVNETTDSVTLNSAELDITAVSAVSQGHKLEVSSISTDPDHETLTITLDDTIKKGESNLQLHISFVGELNDRLLGFYRSQYTDINGDEKYLAATQFESTDARRAFPCWDEPSTKATFDVSLTIPGEMKAVSNMPIASESQGRDGRKTIVFDTTPVMSTYLLAFIIGELGCIEQSTDSGTLMRVWTTSGKEEQGRFA</sequence>
<protein>
    <recommendedName>
        <fullName evidence="8">Aminopeptidase N-like N-terminal domain-containing protein</fullName>
    </recommendedName>
</protein>
<dbReference type="FunFam" id="2.60.40.1730:FF:000002">
    <property type="entry name" value="Aminopeptidase"/>
    <property type="match status" value="1"/>
</dbReference>